<evidence type="ECO:0000313" key="1">
    <source>
        <dbReference type="EMBL" id="ABX42433.1"/>
    </source>
</evidence>
<dbReference type="KEGG" id="cpy:Cphy_2065"/>
<sequence>MCFAATHDTELTKLLGDSYQNMHFKETITDNELHFDYKIKAGVCTSGNAIKLLEIMGFSKELIQNSVDRIQLYKGTGGWY</sequence>
<dbReference type="Gene3D" id="3.40.50.300">
    <property type="entry name" value="P-loop containing nucleotide triphosphate hydrolases"/>
    <property type="match status" value="1"/>
</dbReference>
<keyword evidence="2" id="KW-1185">Reference proteome</keyword>
<organism evidence="1 2">
    <name type="scientific">Lachnoclostridium phytofermentans (strain ATCC 700394 / DSM 18823 / ISDg)</name>
    <name type="common">Clostridium phytofermentans</name>
    <dbReference type="NCBI Taxonomy" id="357809"/>
    <lineage>
        <taxon>Bacteria</taxon>
        <taxon>Bacillati</taxon>
        <taxon>Bacillota</taxon>
        <taxon>Clostridia</taxon>
        <taxon>Lachnospirales</taxon>
        <taxon>Lachnospiraceae</taxon>
    </lineage>
</organism>
<reference evidence="2" key="1">
    <citation type="submission" date="2007-11" db="EMBL/GenBank/DDBJ databases">
        <title>Complete genome sequence of Clostridium phytofermentans ISDg.</title>
        <authorList>
            <person name="Leschine S.B."/>
            <person name="Warnick T.A."/>
            <person name="Blanchard J.L."/>
            <person name="Schnell D.J."/>
            <person name="Petit E.L."/>
            <person name="LaTouf W.G."/>
            <person name="Copeland A."/>
            <person name="Lucas S."/>
            <person name="Lapidus A."/>
            <person name="Barry K."/>
            <person name="Glavina del Rio T."/>
            <person name="Dalin E."/>
            <person name="Tice H."/>
            <person name="Pitluck S."/>
            <person name="Kiss H."/>
            <person name="Brettin T."/>
            <person name="Bruce D."/>
            <person name="Detter J.C."/>
            <person name="Han C."/>
            <person name="Kuske C."/>
            <person name="Schmutz J."/>
            <person name="Larimer F."/>
            <person name="Land M."/>
            <person name="Hauser L."/>
            <person name="Kyrpides N."/>
            <person name="Kim E.A."/>
            <person name="Richardson P."/>
        </authorList>
    </citation>
    <scope>NUCLEOTIDE SEQUENCE [LARGE SCALE GENOMIC DNA]</scope>
    <source>
        <strain evidence="2">ATCC 700394 / DSM 18823 / ISDg</strain>
    </source>
</reference>
<dbReference type="Proteomes" id="UP000000370">
    <property type="component" value="Chromosome"/>
</dbReference>
<proteinExistence type="predicted"/>
<dbReference type="HOGENOM" id="CLU_2583560_0_0_9"/>
<name>A9KII1_LACP7</name>
<dbReference type="eggNOG" id="COG0249">
    <property type="taxonomic scope" value="Bacteria"/>
</dbReference>
<dbReference type="AlphaFoldDB" id="A9KII1"/>
<dbReference type="STRING" id="357809.Cphy_2065"/>
<evidence type="ECO:0000313" key="2">
    <source>
        <dbReference type="Proteomes" id="UP000000370"/>
    </source>
</evidence>
<accession>A9KII1</accession>
<gene>
    <name evidence="1" type="ordered locus">Cphy_2065</name>
</gene>
<dbReference type="EMBL" id="CP000885">
    <property type="protein sequence ID" value="ABX42433.1"/>
    <property type="molecule type" value="Genomic_DNA"/>
</dbReference>
<protein>
    <submittedName>
        <fullName evidence="1">DNA mismatch repair protein MutS</fullName>
    </submittedName>
</protein>
<dbReference type="InterPro" id="IPR027417">
    <property type="entry name" value="P-loop_NTPase"/>
</dbReference>